<dbReference type="GO" id="GO:0008033">
    <property type="term" value="P:tRNA processing"/>
    <property type="evidence" value="ECO:0007669"/>
    <property type="project" value="UniProtKB-KW"/>
</dbReference>
<dbReference type="InterPro" id="IPR011063">
    <property type="entry name" value="TilS/TtcA_N"/>
</dbReference>
<dbReference type="SUPFAM" id="SSF52402">
    <property type="entry name" value="Adenine nucleotide alpha hydrolases-like"/>
    <property type="match status" value="1"/>
</dbReference>
<feature type="domain" description="tRNA(Ile)-lysidine/2-thiocytidine synthase N-terminal" evidence="8">
    <location>
        <begin position="45"/>
        <end position="284"/>
    </location>
</feature>
<dbReference type="STRING" id="1182543.W9XWZ8"/>
<dbReference type="Pfam" id="PF01171">
    <property type="entry name" value="ATP_bind_3"/>
    <property type="match status" value="1"/>
</dbReference>
<dbReference type="HAMAP" id="MF_01161">
    <property type="entry name" value="tRNA_Ile_lys_synt"/>
    <property type="match status" value="1"/>
</dbReference>
<dbReference type="HOGENOM" id="CLU_015599_1_0_1"/>
<protein>
    <recommendedName>
        <fullName evidence="1">tRNA(Ile)-lysidine synthetase</fullName>
        <ecNumber evidence="1">6.3.4.19</ecNumber>
    </recommendedName>
</protein>
<dbReference type="NCBIfam" id="TIGR02432">
    <property type="entry name" value="lysidine_TilS_N"/>
    <property type="match status" value="1"/>
</dbReference>
<dbReference type="Gene3D" id="3.40.50.620">
    <property type="entry name" value="HUPs"/>
    <property type="match status" value="1"/>
</dbReference>
<keyword evidence="10" id="KW-1185">Reference proteome</keyword>
<dbReference type="RefSeq" id="XP_007740291.1">
    <property type="nucleotide sequence ID" value="XM_007742101.1"/>
</dbReference>
<dbReference type="CDD" id="cd01992">
    <property type="entry name" value="TilS_N"/>
    <property type="match status" value="1"/>
</dbReference>
<evidence type="ECO:0000256" key="6">
    <source>
        <dbReference type="ARBA" id="ARBA00048539"/>
    </source>
</evidence>
<dbReference type="AlphaFoldDB" id="W9XWZ8"/>
<dbReference type="PANTHER" id="PTHR43033:SF1">
    <property type="entry name" value="TRNA(ILE)-LYSIDINE SYNTHASE-RELATED"/>
    <property type="match status" value="1"/>
</dbReference>
<evidence type="ECO:0000256" key="3">
    <source>
        <dbReference type="ARBA" id="ARBA00022694"/>
    </source>
</evidence>
<accession>W9XWZ8</accession>
<reference evidence="9 10" key="1">
    <citation type="submission" date="2013-03" db="EMBL/GenBank/DDBJ databases">
        <title>The Genome Sequence of Cladophialophora psammophila CBS 110553.</title>
        <authorList>
            <consortium name="The Broad Institute Genomics Platform"/>
            <person name="Cuomo C."/>
            <person name="de Hoog S."/>
            <person name="Gorbushina A."/>
            <person name="Walker B."/>
            <person name="Young S.K."/>
            <person name="Zeng Q."/>
            <person name="Gargeya S."/>
            <person name="Fitzgerald M."/>
            <person name="Haas B."/>
            <person name="Abouelleil A."/>
            <person name="Allen A.W."/>
            <person name="Alvarado L."/>
            <person name="Arachchi H.M."/>
            <person name="Berlin A.M."/>
            <person name="Chapman S.B."/>
            <person name="Gainer-Dewar J."/>
            <person name="Goldberg J."/>
            <person name="Griggs A."/>
            <person name="Gujja S."/>
            <person name="Hansen M."/>
            <person name="Howarth C."/>
            <person name="Imamovic A."/>
            <person name="Ireland A."/>
            <person name="Larimer J."/>
            <person name="McCowan C."/>
            <person name="Murphy C."/>
            <person name="Pearson M."/>
            <person name="Poon T.W."/>
            <person name="Priest M."/>
            <person name="Roberts A."/>
            <person name="Saif S."/>
            <person name="Shea T."/>
            <person name="Sisk P."/>
            <person name="Sykes S."/>
            <person name="Wortman J."/>
            <person name="Nusbaum C."/>
            <person name="Birren B."/>
        </authorList>
    </citation>
    <scope>NUCLEOTIDE SEQUENCE [LARGE SCALE GENOMIC DNA]</scope>
    <source>
        <strain evidence="9 10">CBS 110553</strain>
    </source>
</reference>
<dbReference type="PANTHER" id="PTHR43033">
    <property type="entry name" value="TRNA(ILE)-LYSIDINE SYNTHASE-RELATED"/>
    <property type="match status" value="1"/>
</dbReference>
<keyword evidence="5" id="KW-0067">ATP-binding</keyword>
<comment type="catalytic activity">
    <reaction evidence="6">
        <text>cytidine(34) in tRNA(Ile2) + L-lysine + ATP = lysidine(34) in tRNA(Ile2) + AMP + diphosphate + H(+)</text>
        <dbReference type="Rhea" id="RHEA:43744"/>
        <dbReference type="Rhea" id="RHEA-COMP:10625"/>
        <dbReference type="Rhea" id="RHEA-COMP:10670"/>
        <dbReference type="ChEBI" id="CHEBI:15378"/>
        <dbReference type="ChEBI" id="CHEBI:30616"/>
        <dbReference type="ChEBI" id="CHEBI:32551"/>
        <dbReference type="ChEBI" id="CHEBI:33019"/>
        <dbReference type="ChEBI" id="CHEBI:82748"/>
        <dbReference type="ChEBI" id="CHEBI:83665"/>
        <dbReference type="ChEBI" id="CHEBI:456215"/>
        <dbReference type="EC" id="6.3.4.19"/>
    </reaction>
</comment>
<evidence type="ECO:0000259" key="8">
    <source>
        <dbReference type="Pfam" id="PF01171"/>
    </source>
</evidence>
<dbReference type="InterPro" id="IPR012795">
    <property type="entry name" value="tRNA_Ile_lys_synt_N"/>
</dbReference>
<keyword evidence="2" id="KW-0436">Ligase</keyword>
<dbReference type="OrthoDB" id="434144at2759"/>
<dbReference type="InterPro" id="IPR012094">
    <property type="entry name" value="tRNA_Ile_lys_synt"/>
</dbReference>
<name>W9XWZ8_9EURO</name>
<dbReference type="GeneID" id="19186218"/>
<evidence type="ECO:0000256" key="1">
    <source>
        <dbReference type="ARBA" id="ARBA00013267"/>
    </source>
</evidence>
<evidence type="ECO:0000256" key="7">
    <source>
        <dbReference type="SAM" id="MobiDB-lite"/>
    </source>
</evidence>
<dbReference type="InterPro" id="IPR014729">
    <property type="entry name" value="Rossmann-like_a/b/a_fold"/>
</dbReference>
<gene>
    <name evidence="9" type="ORF">A1O5_01484</name>
</gene>
<dbReference type="eggNOG" id="ENOG502QQNE">
    <property type="taxonomic scope" value="Eukaryota"/>
</dbReference>
<evidence type="ECO:0000313" key="10">
    <source>
        <dbReference type="Proteomes" id="UP000019471"/>
    </source>
</evidence>
<organism evidence="9 10">
    <name type="scientific">Cladophialophora psammophila CBS 110553</name>
    <dbReference type="NCBI Taxonomy" id="1182543"/>
    <lineage>
        <taxon>Eukaryota</taxon>
        <taxon>Fungi</taxon>
        <taxon>Dikarya</taxon>
        <taxon>Ascomycota</taxon>
        <taxon>Pezizomycotina</taxon>
        <taxon>Eurotiomycetes</taxon>
        <taxon>Chaetothyriomycetidae</taxon>
        <taxon>Chaetothyriales</taxon>
        <taxon>Herpotrichiellaceae</taxon>
        <taxon>Cladophialophora</taxon>
    </lineage>
</organism>
<evidence type="ECO:0000256" key="4">
    <source>
        <dbReference type="ARBA" id="ARBA00022741"/>
    </source>
</evidence>
<feature type="region of interest" description="Disordered" evidence="7">
    <location>
        <begin position="632"/>
        <end position="658"/>
    </location>
</feature>
<sequence>MARVVSNRIASVGQHLTLSSFLGSFTEIWEKQGLERDLRRPVPIGVCVSGGPDSMALAYLLNQISAVPGKHNIAVQPFAFIVNHNARKESTGEANYVQSQLCRLGVESRILEIQWPNTNDPGSTTDFEMTARRARYRLIADAAIQKNINHLFLGHHQDDQVETILMRLVRNAGTSFLGWQGMSEHSKIPCCDDIRGANEAENYEKFADWLRPGEIRPDEEGINPQPLNQGKSVTPSLPGGLRIHRPLLPFKKSAILDFCKTNRVTYVQDKTNYDPTLTLRNAVRYMRSHYVLPKALQAPSILELRKSSQRSAASLARRGDRVLRGLRVLNIDLRSGRVTVLLSSAFVSLCEADPEAGAYALARLTSVVSPQSKDDEPTLVPRHNLKQFLDKNRSRMREQMTIRQVLLEKADSKPDASKSSVSSSFELRGEVNFGRNLSEERETVWTLSRPPMRLAEVAIASRSFSPCVGPGEVENKGTDSAAWKDLPEEHSQTGLWSEWMLWDHRYWIRVRTEDAKALSQIRVRPYSESDVQRVYERLPKTGSELQSILAEAAPGKLRYTIPVLTEEGQVLVFPTLNVTVDWEDSMDVKSKLTDRPILEWEVCYKVINHPFIREQREMIEWRNAQVKRRTRAGSSFREARKQVRMSTANEPHRIDSEG</sequence>
<evidence type="ECO:0000256" key="5">
    <source>
        <dbReference type="ARBA" id="ARBA00022840"/>
    </source>
</evidence>
<dbReference type="EMBL" id="AMGX01000002">
    <property type="protein sequence ID" value="EXJ74789.1"/>
    <property type="molecule type" value="Genomic_DNA"/>
</dbReference>
<keyword evidence="3" id="KW-0819">tRNA processing</keyword>
<evidence type="ECO:0000256" key="2">
    <source>
        <dbReference type="ARBA" id="ARBA00022598"/>
    </source>
</evidence>
<dbReference type="EC" id="6.3.4.19" evidence="1"/>
<dbReference type="GO" id="GO:0032267">
    <property type="term" value="F:tRNA(Ile)-lysidine synthase activity"/>
    <property type="evidence" value="ECO:0007669"/>
    <property type="project" value="UniProtKB-EC"/>
</dbReference>
<dbReference type="GO" id="GO:0005524">
    <property type="term" value="F:ATP binding"/>
    <property type="evidence" value="ECO:0007669"/>
    <property type="project" value="UniProtKB-KW"/>
</dbReference>
<keyword evidence="4" id="KW-0547">Nucleotide-binding</keyword>
<dbReference type="Proteomes" id="UP000019471">
    <property type="component" value="Unassembled WGS sequence"/>
</dbReference>
<proteinExistence type="inferred from homology"/>
<evidence type="ECO:0000313" key="9">
    <source>
        <dbReference type="EMBL" id="EXJ74789.1"/>
    </source>
</evidence>
<comment type="caution">
    <text evidence="9">The sequence shown here is derived from an EMBL/GenBank/DDBJ whole genome shotgun (WGS) entry which is preliminary data.</text>
</comment>